<reference evidence="4" key="1">
    <citation type="submission" date="2015-08" db="EMBL/GenBank/DDBJ databases">
        <title>Comparative genomics of the Campylobacter concisus group.</title>
        <authorList>
            <person name="Miller W.G."/>
            <person name="Yee E."/>
            <person name="Chapman M.H."/>
            <person name="Huynh S."/>
            <person name="Bono J.L."/>
            <person name="On S.L.W."/>
            <person name="St Leger J."/>
            <person name="Foster G."/>
            <person name="Parker C.T."/>
        </authorList>
    </citation>
    <scope>NUCLEOTIDE SEQUENCE [LARGE SCALE GENOMIC DNA]</scope>
    <source>
        <strain evidence="4">ATCC 33237</strain>
    </source>
</reference>
<sequence>MQKLFLTFFGFGLLPKAPGTWGSIAGAVVAYFVLYFLSSTTLFLASILLFLVSISVIDDFEKKVNSHDESFIVIDEVAGVWLAIAISGATLSQLILSLALFRVLDIKKPSIIGRIDRNIKGGLGVMGDDMVAGFFAGIISAIIYGAAIKFGITLP</sequence>
<dbReference type="EC" id="3.1.3.27" evidence="3"/>
<keyword evidence="1" id="KW-0472">Membrane</keyword>
<evidence type="ECO:0000313" key="4">
    <source>
        <dbReference type="Proteomes" id="UP000066049"/>
    </source>
</evidence>
<dbReference type="PANTHER" id="PTHR36305">
    <property type="entry name" value="PHOSPHATIDYLGLYCEROPHOSPHATASE A"/>
    <property type="match status" value="1"/>
</dbReference>
<protein>
    <submittedName>
        <fullName evidence="3">Phosphatidylglycerophosphatase A</fullName>
        <ecNumber evidence="3">3.1.3.27</ecNumber>
    </submittedName>
</protein>
<dbReference type="PATRIC" id="fig|199.248.peg.1269"/>
<keyword evidence="1" id="KW-1133">Transmembrane helix</keyword>
<dbReference type="PIRSF" id="PIRSF006162">
    <property type="entry name" value="PgpA"/>
    <property type="match status" value="1"/>
</dbReference>
<evidence type="ECO:0000256" key="1">
    <source>
        <dbReference type="SAM" id="Phobius"/>
    </source>
</evidence>
<dbReference type="Gene3D" id="1.10.3760.10">
    <property type="entry name" value="PgpA-like"/>
    <property type="match status" value="1"/>
</dbReference>
<dbReference type="GO" id="GO:0008962">
    <property type="term" value="F:phosphatidylglycerophosphatase activity"/>
    <property type="evidence" value="ECO:0007669"/>
    <property type="project" value="UniProtKB-EC"/>
</dbReference>
<dbReference type="InterPro" id="IPR036681">
    <property type="entry name" value="PgpA-like_sf"/>
</dbReference>
<dbReference type="AlphaFoldDB" id="A0A0M4SN80"/>
<dbReference type="SUPFAM" id="SSF101307">
    <property type="entry name" value="YutG-like"/>
    <property type="match status" value="1"/>
</dbReference>
<dbReference type="EMBL" id="CP012541">
    <property type="protein sequence ID" value="ALF47896.1"/>
    <property type="molecule type" value="Genomic_DNA"/>
</dbReference>
<dbReference type="KEGG" id="ccoc:CCON33237_1234"/>
<evidence type="ECO:0000259" key="2">
    <source>
        <dbReference type="Pfam" id="PF04608"/>
    </source>
</evidence>
<name>A0A0M4SN80_9BACT</name>
<gene>
    <name evidence="3" type="primary">pgpA</name>
    <name evidence="3" type="ORF">CCON33237_1234</name>
</gene>
<organism evidence="3 4">
    <name type="scientific">Campylobacter concisus</name>
    <dbReference type="NCBI Taxonomy" id="199"/>
    <lineage>
        <taxon>Bacteria</taxon>
        <taxon>Pseudomonadati</taxon>
        <taxon>Campylobacterota</taxon>
        <taxon>Epsilonproteobacteria</taxon>
        <taxon>Campylobacterales</taxon>
        <taxon>Campylobacteraceae</taxon>
        <taxon>Campylobacter</taxon>
    </lineage>
</organism>
<dbReference type="UniPathway" id="UPA00084">
    <property type="reaction ID" value="UER00504"/>
</dbReference>
<dbReference type="InterPro" id="IPR026037">
    <property type="entry name" value="PgpA"/>
</dbReference>
<feature type="transmembrane region" description="Helical" evidence="1">
    <location>
        <begin position="130"/>
        <end position="152"/>
    </location>
</feature>
<feature type="transmembrane region" description="Helical" evidence="1">
    <location>
        <begin position="32"/>
        <end position="57"/>
    </location>
</feature>
<evidence type="ECO:0000313" key="3">
    <source>
        <dbReference type="EMBL" id="ALF47896.1"/>
    </source>
</evidence>
<keyword evidence="1" id="KW-0812">Transmembrane</keyword>
<proteinExistence type="predicted"/>
<dbReference type="Pfam" id="PF04608">
    <property type="entry name" value="PgpA"/>
    <property type="match status" value="1"/>
</dbReference>
<accession>A0A0M4SN80</accession>
<dbReference type="GeneID" id="28662909"/>
<dbReference type="Proteomes" id="UP000066049">
    <property type="component" value="Chromosome"/>
</dbReference>
<feature type="transmembrane region" description="Helical" evidence="1">
    <location>
        <begin position="78"/>
        <end position="101"/>
    </location>
</feature>
<keyword evidence="3" id="KW-0378">Hydrolase</keyword>
<dbReference type="PANTHER" id="PTHR36305:SF1">
    <property type="entry name" value="PHOSPHATIDYLGLYCEROPHOSPHATASE A"/>
    <property type="match status" value="1"/>
</dbReference>
<dbReference type="RefSeq" id="WP_054196858.1">
    <property type="nucleotide sequence ID" value="NZ_CABMKQ010000054.1"/>
</dbReference>
<dbReference type="InterPro" id="IPR007686">
    <property type="entry name" value="YutG/PgpA"/>
</dbReference>
<dbReference type="CDD" id="cd06971">
    <property type="entry name" value="PgpA"/>
    <property type="match status" value="1"/>
</dbReference>
<feature type="domain" description="YutG/PgpA" evidence="2">
    <location>
        <begin position="5"/>
        <end position="143"/>
    </location>
</feature>
<dbReference type="GO" id="GO:0006655">
    <property type="term" value="P:phosphatidylglycerol biosynthetic process"/>
    <property type="evidence" value="ECO:0007669"/>
    <property type="project" value="UniProtKB-UniPathway"/>
</dbReference>